<keyword evidence="3" id="KW-1185">Reference proteome</keyword>
<feature type="repeat" description="PPR" evidence="1">
    <location>
        <begin position="644"/>
        <end position="679"/>
    </location>
</feature>
<name>A0A0C2YD75_HEBCY</name>
<dbReference type="AlphaFoldDB" id="A0A0C2YD75"/>
<dbReference type="Gene3D" id="1.25.40.10">
    <property type="entry name" value="Tetratricopeptide repeat domain"/>
    <property type="match status" value="3"/>
</dbReference>
<dbReference type="Pfam" id="PF13812">
    <property type="entry name" value="PPR_3"/>
    <property type="match status" value="1"/>
</dbReference>
<dbReference type="NCBIfam" id="TIGR00756">
    <property type="entry name" value="PPR"/>
    <property type="match status" value="2"/>
</dbReference>
<dbReference type="PROSITE" id="PS51375">
    <property type="entry name" value="PPR"/>
    <property type="match status" value="1"/>
</dbReference>
<dbReference type="HOGENOM" id="CLU_019520_0_0_1"/>
<dbReference type="Proteomes" id="UP000053424">
    <property type="component" value="Unassembled WGS sequence"/>
</dbReference>
<dbReference type="PANTHER" id="PTHR47939:SF5">
    <property type="entry name" value="PENTACOTRIPEPTIDE-REPEAT REGION OF PRORP DOMAIN-CONTAINING PROTEIN"/>
    <property type="match status" value="1"/>
</dbReference>
<accession>A0A0C2YD75</accession>
<reference evidence="3" key="2">
    <citation type="submission" date="2015-01" db="EMBL/GenBank/DDBJ databases">
        <title>Evolutionary Origins and Diversification of the Mycorrhizal Mutualists.</title>
        <authorList>
            <consortium name="DOE Joint Genome Institute"/>
            <consortium name="Mycorrhizal Genomics Consortium"/>
            <person name="Kohler A."/>
            <person name="Kuo A."/>
            <person name="Nagy L.G."/>
            <person name="Floudas D."/>
            <person name="Copeland A."/>
            <person name="Barry K.W."/>
            <person name="Cichocki N."/>
            <person name="Veneault-Fourrey C."/>
            <person name="LaButti K."/>
            <person name="Lindquist E.A."/>
            <person name="Lipzen A."/>
            <person name="Lundell T."/>
            <person name="Morin E."/>
            <person name="Murat C."/>
            <person name="Riley R."/>
            <person name="Ohm R."/>
            <person name="Sun H."/>
            <person name="Tunlid A."/>
            <person name="Henrissat B."/>
            <person name="Grigoriev I.V."/>
            <person name="Hibbett D.S."/>
            <person name="Martin F."/>
        </authorList>
    </citation>
    <scope>NUCLEOTIDE SEQUENCE [LARGE SCALE GENOMIC DNA]</scope>
    <source>
        <strain evidence="3">h7</strain>
    </source>
</reference>
<evidence type="ECO:0000313" key="3">
    <source>
        <dbReference type="Proteomes" id="UP000053424"/>
    </source>
</evidence>
<dbReference type="STRING" id="686832.A0A0C2YD75"/>
<protein>
    <recommendedName>
        <fullName evidence="4">Pentacotripeptide-repeat region of PRORP domain-containing protein</fullName>
    </recommendedName>
</protein>
<proteinExistence type="predicted"/>
<gene>
    <name evidence="2" type="ORF">M413DRAFT_439422</name>
</gene>
<evidence type="ECO:0008006" key="4">
    <source>
        <dbReference type="Google" id="ProtNLM"/>
    </source>
</evidence>
<reference evidence="2 3" key="1">
    <citation type="submission" date="2014-04" db="EMBL/GenBank/DDBJ databases">
        <authorList>
            <consortium name="DOE Joint Genome Institute"/>
            <person name="Kuo A."/>
            <person name="Gay G."/>
            <person name="Dore J."/>
            <person name="Kohler A."/>
            <person name="Nagy L.G."/>
            <person name="Floudas D."/>
            <person name="Copeland A."/>
            <person name="Barry K.W."/>
            <person name="Cichocki N."/>
            <person name="Veneault-Fourrey C."/>
            <person name="LaButti K."/>
            <person name="Lindquist E.A."/>
            <person name="Lipzen A."/>
            <person name="Lundell T."/>
            <person name="Morin E."/>
            <person name="Murat C."/>
            <person name="Sun H."/>
            <person name="Tunlid A."/>
            <person name="Henrissat B."/>
            <person name="Grigoriev I.V."/>
            <person name="Hibbett D.S."/>
            <person name="Martin F."/>
            <person name="Nordberg H.P."/>
            <person name="Cantor M.N."/>
            <person name="Hua S.X."/>
        </authorList>
    </citation>
    <scope>NUCLEOTIDE SEQUENCE [LARGE SCALE GENOMIC DNA]</scope>
    <source>
        <strain evidence="3">h7</strain>
    </source>
</reference>
<organism evidence="2 3">
    <name type="scientific">Hebeloma cylindrosporum</name>
    <dbReference type="NCBI Taxonomy" id="76867"/>
    <lineage>
        <taxon>Eukaryota</taxon>
        <taxon>Fungi</taxon>
        <taxon>Dikarya</taxon>
        <taxon>Basidiomycota</taxon>
        <taxon>Agaricomycotina</taxon>
        <taxon>Agaricomycetes</taxon>
        <taxon>Agaricomycetidae</taxon>
        <taxon>Agaricales</taxon>
        <taxon>Agaricineae</taxon>
        <taxon>Hymenogastraceae</taxon>
        <taxon>Hebeloma</taxon>
    </lineage>
</organism>
<dbReference type="InterPro" id="IPR011990">
    <property type="entry name" value="TPR-like_helical_dom_sf"/>
</dbReference>
<dbReference type="OrthoDB" id="185373at2759"/>
<evidence type="ECO:0000313" key="2">
    <source>
        <dbReference type="EMBL" id="KIM47753.1"/>
    </source>
</evidence>
<dbReference type="EMBL" id="KN831769">
    <property type="protein sequence ID" value="KIM47753.1"/>
    <property type="molecule type" value="Genomic_DNA"/>
</dbReference>
<evidence type="ECO:0000256" key="1">
    <source>
        <dbReference type="PROSITE-ProRule" id="PRU00708"/>
    </source>
</evidence>
<dbReference type="InterPro" id="IPR050667">
    <property type="entry name" value="PPR-containing_protein"/>
</dbReference>
<sequence>MNVVTRTLLRSTGIRTLVRTSHHALVAAPCGRVTYFSTGPAPHAPLSDLVEALKHSKDLSSIHASCSALAAEVKKHDLDSPPRPSPDATDQLLSILHLLAVSGRAEDIHRIDQILRDFYPVLGLKPTRTLYTSLVRRLAEQGHLQQVQNLLLKMPLLPGPSKPDLYQMHLVLNASSETSTFQFLRDFVADMRRMNQRPSIQTFAILFNARWKIASRDDEVPSVDELASLVREYVRQGLPFDPLIAEVLYVGYSRIGKVDQAKEILNIYELATNTLQEGNEEATEETTSNSDPAIFLLRHAKTYADIKQVSERLGIRCMVAHYSIVLNNSIKAGNLKEALHIYEQSKVAGIVPDAPLISPLLRALARESSEESIDKAIAIYRDLANAVPTSTPVPTMKSLNDHSPGPDAAIYGGLFRMLLSSPNTAKYIPILYSLLDEMEARGLPMDTNSVATTKIILEMRQTRTFADALDTYLEHRRQLNEHGYAAVLQEYCRISFSGNLEVPLITDYFSFINDMRQQKLQITPTVYTIILNHLGITATRLRQVNGAEQGSYQRLIDTTRRVHDFLTLDASISPDAILWNQLMNTYQRLGCLGDAYRVWEMMYLTGRYDQISVNIMLDACSYAGQMYLANSIRSKLAKVGFALDTRNWNTWVECLCRNGEFDDATNVVCFEMEKHGVDPNLETFRILLKFSKRLPPERLEDILRRLQKSLPHLWSRLQEYMRNI</sequence>
<dbReference type="InterPro" id="IPR002885">
    <property type="entry name" value="PPR_rpt"/>
</dbReference>
<dbReference type="PANTHER" id="PTHR47939">
    <property type="entry name" value="MEMBRANE-ASSOCIATED SALT-INDUCIBLE PROTEIN-LIKE"/>
    <property type="match status" value="1"/>
</dbReference>
<feature type="non-terminal residue" evidence="2">
    <location>
        <position position="1"/>
    </location>
</feature>